<dbReference type="PROSITE" id="PS01124">
    <property type="entry name" value="HTH_ARAC_FAMILY_2"/>
    <property type="match status" value="1"/>
</dbReference>
<dbReference type="EMBL" id="JBHMAG010000012">
    <property type="protein sequence ID" value="MFB9753473.1"/>
    <property type="molecule type" value="Genomic_DNA"/>
</dbReference>
<dbReference type="InterPro" id="IPR020449">
    <property type="entry name" value="Tscrpt_reg_AraC-type_HTH"/>
</dbReference>
<organism evidence="5 6">
    <name type="scientific">Paenibacillus hodogayensis</name>
    <dbReference type="NCBI Taxonomy" id="279208"/>
    <lineage>
        <taxon>Bacteria</taxon>
        <taxon>Bacillati</taxon>
        <taxon>Bacillota</taxon>
        <taxon>Bacilli</taxon>
        <taxon>Bacillales</taxon>
        <taxon>Paenibacillaceae</taxon>
        <taxon>Paenibacillus</taxon>
    </lineage>
</organism>
<gene>
    <name evidence="5" type="ORF">ACFFNY_18055</name>
</gene>
<reference evidence="5 6" key="1">
    <citation type="submission" date="2024-09" db="EMBL/GenBank/DDBJ databases">
        <authorList>
            <person name="Sun Q."/>
            <person name="Mori K."/>
        </authorList>
    </citation>
    <scope>NUCLEOTIDE SEQUENCE [LARGE SCALE GENOMIC DNA]</scope>
    <source>
        <strain evidence="5 6">JCM 12520</strain>
    </source>
</reference>
<protein>
    <submittedName>
        <fullName evidence="5">AraC family transcriptional regulator</fullName>
    </submittedName>
</protein>
<evidence type="ECO:0000256" key="3">
    <source>
        <dbReference type="ARBA" id="ARBA00023163"/>
    </source>
</evidence>
<comment type="caution">
    <text evidence="5">The sequence shown here is derived from an EMBL/GenBank/DDBJ whole genome shotgun (WGS) entry which is preliminary data.</text>
</comment>
<keyword evidence="3" id="KW-0804">Transcription</keyword>
<dbReference type="InterPro" id="IPR011051">
    <property type="entry name" value="RmlC_Cupin_sf"/>
</dbReference>
<dbReference type="SUPFAM" id="SSF46689">
    <property type="entry name" value="Homeodomain-like"/>
    <property type="match status" value="2"/>
</dbReference>
<dbReference type="PANTHER" id="PTHR43280">
    <property type="entry name" value="ARAC-FAMILY TRANSCRIPTIONAL REGULATOR"/>
    <property type="match status" value="1"/>
</dbReference>
<dbReference type="Gene3D" id="1.10.10.60">
    <property type="entry name" value="Homeodomain-like"/>
    <property type="match status" value="2"/>
</dbReference>
<keyword evidence="2" id="KW-0238">DNA-binding</keyword>
<evidence type="ECO:0000256" key="2">
    <source>
        <dbReference type="ARBA" id="ARBA00023125"/>
    </source>
</evidence>
<dbReference type="PROSITE" id="PS00041">
    <property type="entry name" value="HTH_ARAC_FAMILY_1"/>
    <property type="match status" value="1"/>
</dbReference>
<evidence type="ECO:0000256" key="1">
    <source>
        <dbReference type="ARBA" id="ARBA00023015"/>
    </source>
</evidence>
<dbReference type="RefSeq" id="WP_344901309.1">
    <property type="nucleotide sequence ID" value="NZ_BAAAYO010000001.1"/>
</dbReference>
<dbReference type="InterPro" id="IPR014710">
    <property type="entry name" value="RmlC-like_jellyroll"/>
</dbReference>
<evidence type="ECO:0000313" key="5">
    <source>
        <dbReference type="EMBL" id="MFB9753473.1"/>
    </source>
</evidence>
<sequence>MEPMKKKEDFEGTPFPFKMSIQQRIPNLVNAHWHEHPEFIRVLKGPVTVQIDSDTFIGSEGDLFFINSNRIHSVMTQAGPDGRGGEIQGMVFDKSLLLRIADSPNIRHALTQLAASDAVRSRYDGTHPLTAGLLADMEAAYREFTARDLGFELGIAACIYRMMTALLRLHRPHPSAAAAADAYAAYSSRLKPAVDYMESRFAEKVYMEAVCQTVNMSLYHFSSMFKKAFGIPPIQYLTRIRIGQAKRMLVDLELPITEIAERCGFCNINYFDKVFKRQSGFTPLEYRKRFAAIS</sequence>
<dbReference type="PRINTS" id="PR00032">
    <property type="entry name" value="HTHARAC"/>
</dbReference>
<proteinExistence type="predicted"/>
<dbReference type="InterPro" id="IPR018062">
    <property type="entry name" value="HTH_AraC-typ_CS"/>
</dbReference>
<dbReference type="Pfam" id="PF12833">
    <property type="entry name" value="HTH_18"/>
    <property type="match status" value="1"/>
</dbReference>
<evidence type="ECO:0000259" key="4">
    <source>
        <dbReference type="PROSITE" id="PS01124"/>
    </source>
</evidence>
<keyword evidence="1" id="KW-0805">Transcription regulation</keyword>
<dbReference type="InterPro" id="IPR013096">
    <property type="entry name" value="Cupin_2"/>
</dbReference>
<dbReference type="Gene3D" id="2.60.120.10">
    <property type="entry name" value="Jelly Rolls"/>
    <property type="match status" value="1"/>
</dbReference>
<keyword evidence="6" id="KW-1185">Reference proteome</keyword>
<feature type="domain" description="HTH araC/xylS-type" evidence="4">
    <location>
        <begin position="191"/>
        <end position="289"/>
    </location>
</feature>
<dbReference type="InterPro" id="IPR018060">
    <property type="entry name" value="HTH_AraC"/>
</dbReference>
<dbReference type="CDD" id="cd02208">
    <property type="entry name" value="cupin_RmlC-like"/>
    <property type="match status" value="1"/>
</dbReference>
<dbReference type="SMART" id="SM00342">
    <property type="entry name" value="HTH_ARAC"/>
    <property type="match status" value="1"/>
</dbReference>
<dbReference type="PANTHER" id="PTHR43280:SF28">
    <property type="entry name" value="HTH-TYPE TRANSCRIPTIONAL ACTIVATOR RHAS"/>
    <property type="match status" value="1"/>
</dbReference>
<name>A0ABV5VZI6_9BACL</name>
<evidence type="ECO:0000313" key="6">
    <source>
        <dbReference type="Proteomes" id="UP001589619"/>
    </source>
</evidence>
<dbReference type="InterPro" id="IPR009057">
    <property type="entry name" value="Homeodomain-like_sf"/>
</dbReference>
<dbReference type="Proteomes" id="UP001589619">
    <property type="component" value="Unassembled WGS sequence"/>
</dbReference>
<dbReference type="Pfam" id="PF07883">
    <property type="entry name" value="Cupin_2"/>
    <property type="match status" value="1"/>
</dbReference>
<dbReference type="SUPFAM" id="SSF51182">
    <property type="entry name" value="RmlC-like cupins"/>
    <property type="match status" value="1"/>
</dbReference>
<accession>A0ABV5VZI6</accession>